<dbReference type="Pfam" id="PF06742">
    <property type="entry name" value="DUF1214"/>
    <property type="match status" value="1"/>
</dbReference>
<gene>
    <name evidence="4" type="ORF">FJV41_10525</name>
</gene>
<dbReference type="Gene3D" id="2.60.40.1610">
    <property type="entry name" value="Domain of unknown function DUF1254"/>
    <property type="match status" value="1"/>
</dbReference>
<dbReference type="InterPro" id="IPR010621">
    <property type="entry name" value="DUF1214"/>
</dbReference>
<accession>A0A540X442</accession>
<comment type="caution">
    <text evidence="4">The sequence shown here is derived from an EMBL/GenBank/DDBJ whole genome shotgun (WGS) entry which is preliminary data.</text>
</comment>
<dbReference type="OrthoDB" id="547269at2"/>
<evidence type="ECO:0000259" key="2">
    <source>
        <dbReference type="Pfam" id="PF06742"/>
    </source>
</evidence>
<dbReference type="PANTHER" id="PTHR36509:SF2">
    <property type="entry name" value="BLL3101 PROTEIN"/>
    <property type="match status" value="1"/>
</dbReference>
<sequence>MRSTVLSFEAGRGDEQASRFGAGGAGPVVRSRRLATGPLELLRANQPRPRLPDVSQPRGRGRCPRHARRGAIMLESSTSGLTPQEIQDLARDAYVFGLPLVEHYRLFALGFLPDSPQVRPANRFLHFARLFTPKDRDVVSPNNDTLYSEANLDLRGEPVVLDTPELSGRYFCVQLVDITTNNLPYIGTRATGTDPRRFVIAGPDWDGVLPDSLRDALVIRSASMFVAALLRIGVSGPEDLSTAAALQQRFRLTPLHELTKQAAPKLPAVAWPPYFDDKADASLKAFEYVNFMMQWHRFAEAEQPLLARFARLGVRPGARMDAQALSPAVRDAMLEGVKEARRAIQQRPVLHRGWELPDPKVGAFGDDYLLRARVAWNYIYANSAEEAVYPITHLDGEDRLLDGGRSRYVLRFTADALPPARFFWSLTAYDSETRMLVENPIQRYSMGDRSRDLKKSSDGSISFFLQHEAPEPHRVANWLPIPDGRFYVLLRIYGPTESAMRGAYVPPAIDALSD</sequence>
<evidence type="ECO:0000259" key="3">
    <source>
        <dbReference type="Pfam" id="PF06863"/>
    </source>
</evidence>
<name>A0A540X442_9BACT</name>
<proteinExistence type="predicted"/>
<dbReference type="SUPFAM" id="SSF160935">
    <property type="entry name" value="VPA0735-like"/>
    <property type="match status" value="1"/>
</dbReference>
<feature type="region of interest" description="Disordered" evidence="1">
    <location>
        <begin position="46"/>
        <end position="65"/>
    </location>
</feature>
<feature type="domain" description="DUF1214" evidence="2">
    <location>
        <begin position="386"/>
        <end position="497"/>
    </location>
</feature>
<dbReference type="Proteomes" id="UP000315369">
    <property type="component" value="Unassembled WGS sequence"/>
</dbReference>
<evidence type="ECO:0000313" key="4">
    <source>
        <dbReference type="EMBL" id="TQF15998.1"/>
    </source>
</evidence>
<evidence type="ECO:0000256" key="1">
    <source>
        <dbReference type="SAM" id="MobiDB-lite"/>
    </source>
</evidence>
<evidence type="ECO:0000313" key="5">
    <source>
        <dbReference type="Proteomes" id="UP000315369"/>
    </source>
</evidence>
<protein>
    <submittedName>
        <fullName evidence="4">DUF1254 domain-containing protein</fullName>
    </submittedName>
</protein>
<dbReference type="EMBL" id="VIFM01000031">
    <property type="protein sequence ID" value="TQF15998.1"/>
    <property type="molecule type" value="Genomic_DNA"/>
</dbReference>
<reference evidence="4 5" key="1">
    <citation type="submission" date="2019-06" db="EMBL/GenBank/DDBJ databases">
        <authorList>
            <person name="Livingstone P."/>
            <person name="Whitworth D."/>
        </authorList>
    </citation>
    <scope>NUCLEOTIDE SEQUENCE [LARGE SCALE GENOMIC DNA]</scope>
    <source>
        <strain evidence="4 5">AM401</strain>
    </source>
</reference>
<dbReference type="AlphaFoldDB" id="A0A540X442"/>
<feature type="domain" description="DUF1254" evidence="3">
    <location>
        <begin position="122"/>
        <end position="254"/>
    </location>
</feature>
<feature type="region of interest" description="Disordered" evidence="1">
    <location>
        <begin position="1"/>
        <end position="29"/>
    </location>
</feature>
<dbReference type="Gene3D" id="2.60.120.600">
    <property type="entry name" value="Domain of unknown function DUF1214, C-terminal domain"/>
    <property type="match status" value="1"/>
</dbReference>
<dbReference type="InterPro" id="IPR010679">
    <property type="entry name" value="DUF1254"/>
</dbReference>
<keyword evidence="5" id="KW-1185">Reference proteome</keyword>
<dbReference type="PANTHER" id="PTHR36509">
    <property type="entry name" value="BLL3101 PROTEIN"/>
    <property type="match status" value="1"/>
</dbReference>
<dbReference type="InterPro" id="IPR037050">
    <property type="entry name" value="DUF1254_sf"/>
</dbReference>
<organism evidence="4 5">
    <name type="scientific">Myxococcus llanfairpwllgwyngyllgogerychwyrndrobwllllantysiliogogogochensis</name>
    <dbReference type="NCBI Taxonomy" id="2590453"/>
    <lineage>
        <taxon>Bacteria</taxon>
        <taxon>Pseudomonadati</taxon>
        <taxon>Myxococcota</taxon>
        <taxon>Myxococcia</taxon>
        <taxon>Myxococcales</taxon>
        <taxon>Cystobacterineae</taxon>
        <taxon>Myxococcaceae</taxon>
        <taxon>Myxococcus</taxon>
    </lineage>
</organism>
<dbReference type="Pfam" id="PF06863">
    <property type="entry name" value="DUF1254"/>
    <property type="match status" value="1"/>
</dbReference>
<dbReference type="InterPro" id="IPR037049">
    <property type="entry name" value="DUF1214_C_sf"/>
</dbReference>